<gene>
    <name evidence="2" type="ORF">AACH11_03375</name>
</gene>
<name>A0ABU9B560_9BURK</name>
<sequence length="155" mass="16028">MTENFSLSEFTRSTTAARRGLPNTLPGELMPAALQTLAMLERIRAHLSAAAGRDIPVQILSGYRAPAVNTAVGGSANSDHMRASAADIIAPAFGPAIDVARELAAHVGDLRIGQLINEFPGASGWVHVSTRAPLAVVNRVITITAAGPRAGIVSA</sequence>
<keyword evidence="2" id="KW-0378">Hydrolase</keyword>
<dbReference type="GO" id="GO:0004180">
    <property type="term" value="F:carboxypeptidase activity"/>
    <property type="evidence" value="ECO:0007669"/>
    <property type="project" value="UniProtKB-KW"/>
</dbReference>
<keyword evidence="2" id="KW-0645">Protease</keyword>
<dbReference type="Gene3D" id="3.30.1380.10">
    <property type="match status" value="1"/>
</dbReference>
<evidence type="ECO:0000313" key="3">
    <source>
        <dbReference type="Proteomes" id="UP001368500"/>
    </source>
</evidence>
<dbReference type="SUPFAM" id="SSF55166">
    <property type="entry name" value="Hedgehog/DD-peptidase"/>
    <property type="match status" value="1"/>
</dbReference>
<keyword evidence="2" id="KW-0121">Carboxypeptidase</keyword>
<feature type="domain" description="Peptidase M15A C-terminal" evidence="1">
    <location>
        <begin position="4"/>
        <end position="128"/>
    </location>
</feature>
<evidence type="ECO:0000313" key="2">
    <source>
        <dbReference type="EMBL" id="MEK8025000.1"/>
    </source>
</evidence>
<comment type="caution">
    <text evidence="2">The sequence shown here is derived from an EMBL/GenBank/DDBJ whole genome shotgun (WGS) entry which is preliminary data.</text>
</comment>
<protein>
    <submittedName>
        <fullName evidence="2">D-Ala-D-Ala carboxypeptidase family metallohydrolase</fullName>
    </submittedName>
</protein>
<reference evidence="2 3" key="1">
    <citation type="submission" date="2024-04" db="EMBL/GenBank/DDBJ databases">
        <title>Novel species of the genus Ideonella isolated from streams.</title>
        <authorList>
            <person name="Lu H."/>
        </authorList>
    </citation>
    <scope>NUCLEOTIDE SEQUENCE [LARGE SCALE GENOMIC DNA]</scope>
    <source>
        <strain evidence="2 3">BYS139W</strain>
    </source>
</reference>
<evidence type="ECO:0000259" key="1">
    <source>
        <dbReference type="Pfam" id="PF08291"/>
    </source>
</evidence>
<dbReference type="EMBL" id="JBBUTF010000003">
    <property type="protein sequence ID" value="MEK8025000.1"/>
    <property type="molecule type" value="Genomic_DNA"/>
</dbReference>
<dbReference type="Proteomes" id="UP001368500">
    <property type="component" value="Unassembled WGS sequence"/>
</dbReference>
<dbReference type="InterPro" id="IPR009045">
    <property type="entry name" value="Zn_M74/Hedgehog-like"/>
</dbReference>
<keyword evidence="3" id="KW-1185">Reference proteome</keyword>
<dbReference type="InterPro" id="IPR013230">
    <property type="entry name" value="Peptidase_M15A_C"/>
</dbReference>
<organism evidence="2 3">
    <name type="scientific">Pseudaquabacterium rugosum</name>
    <dbReference type="NCBI Taxonomy" id="2984194"/>
    <lineage>
        <taxon>Bacteria</taxon>
        <taxon>Pseudomonadati</taxon>
        <taxon>Pseudomonadota</taxon>
        <taxon>Betaproteobacteria</taxon>
        <taxon>Burkholderiales</taxon>
        <taxon>Sphaerotilaceae</taxon>
        <taxon>Pseudaquabacterium</taxon>
    </lineage>
</organism>
<accession>A0ABU9B560</accession>
<proteinExistence type="predicted"/>
<dbReference type="Pfam" id="PF08291">
    <property type="entry name" value="Peptidase_M15_3"/>
    <property type="match status" value="1"/>
</dbReference>
<dbReference type="RefSeq" id="WP_341372783.1">
    <property type="nucleotide sequence ID" value="NZ_JBBUTF010000003.1"/>
</dbReference>